<feature type="domain" description="Trafficking protein particle complex subunit 11" evidence="1">
    <location>
        <begin position="198"/>
        <end position="271"/>
    </location>
</feature>
<dbReference type="AlphaFoldDB" id="A0A7R9QRD0"/>
<feature type="domain" description="TRAPPC10 Ig-like" evidence="3">
    <location>
        <begin position="524"/>
        <end position="622"/>
    </location>
</feature>
<reference evidence="4" key="1">
    <citation type="submission" date="2020-11" db="EMBL/GenBank/DDBJ databases">
        <authorList>
            <person name="Tran Van P."/>
        </authorList>
    </citation>
    <scope>NUCLEOTIDE SEQUENCE</scope>
</reference>
<dbReference type="Proteomes" id="UP000728032">
    <property type="component" value="Unassembled WGS sequence"/>
</dbReference>
<accession>A0A7R9QRD0</accession>
<dbReference type="GO" id="GO:0005829">
    <property type="term" value="C:cytosol"/>
    <property type="evidence" value="ECO:0007669"/>
    <property type="project" value="GOC"/>
</dbReference>
<evidence type="ECO:0000259" key="3">
    <source>
        <dbReference type="Pfam" id="PF23604"/>
    </source>
</evidence>
<dbReference type="Pfam" id="PF12584">
    <property type="entry name" value="TRAPPC10"/>
    <property type="match status" value="1"/>
</dbReference>
<organism evidence="4">
    <name type="scientific">Oppiella nova</name>
    <dbReference type="NCBI Taxonomy" id="334625"/>
    <lineage>
        <taxon>Eukaryota</taxon>
        <taxon>Metazoa</taxon>
        <taxon>Ecdysozoa</taxon>
        <taxon>Arthropoda</taxon>
        <taxon>Chelicerata</taxon>
        <taxon>Arachnida</taxon>
        <taxon>Acari</taxon>
        <taxon>Acariformes</taxon>
        <taxon>Sarcoptiformes</taxon>
        <taxon>Oribatida</taxon>
        <taxon>Brachypylina</taxon>
        <taxon>Oppioidea</taxon>
        <taxon>Oppiidae</taxon>
        <taxon>Oppiella</taxon>
    </lineage>
</organism>
<dbReference type="PANTHER" id="PTHR13251:SF3">
    <property type="entry name" value="TRAFFICKING PROTEIN PARTICLE COMPLEX SUBUNIT 10"/>
    <property type="match status" value="1"/>
</dbReference>
<dbReference type="PANTHER" id="PTHR13251">
    <property type="entry name" value="EPILEPSY HOLOPROSENCEPHALY CANDIDATE 1/TMEM1"/>
    <property type="match status" value="1"/>
</dbReference>
<evidence type="ECO:0000259" key="1">
    <source>
        <dbReference type="Pfam" id="PF11817"/>
    </source>
</evidence>
<dbReference type="Pfam" id="PF23604">
    <property type="entry name" value="Ig_TRAPPC10"/>
    <property type="match status" value="1"/>
</dbReference>
<dbReference type="GO" id="GO:0006891">
    <property type="term" value="P:intra-Golgi vesicle-mediated transport"/>
    <property type="evidence" value="ECO:0007669"/>
    <property type="project" value="TreeGrafter"/>
</dbReference>
<dbReference type="InterPro" id="IPR056917">
    <property type="entry name" value="Ig_TRAPPC10"/>
</dbReference>
<protein>
    <recommendedName>
        <fullName evidence="6">Trafficking protein particle complex subunit 10</fullName>
    </recommendedName>
</protein>
<dbReference type="OrthoDB" id="10256906at2759"/>
<dbReference type="InterPro" id="IPR021773">
    <property type="entry name" value="TPC11"/>
</dbReference>
<proteinExistence type="predicted"/>
<evidence type="ECO:0000313" key="4">
    <source>
        <dbReference type="EMBL" id="CAD7654350.1"/>
    </source>
</evidence>
<evidence type="ECO:0000313" key="5">
    <source>
        <dbReference type="Proteomes" id="UP000728032"/>
    </source>
</evidence>
<dbReference type="InterPro" id="IPR045126">
    <property type="entry name" value="TRAPPC10/Trs130"/>
</dbReference>
<dbReference type="EMBL" id="OC922671">
    <property type="protein sequence ID" value="CAD7654350.1"/>
    <property type="molecule type" value="Genomic_DNA"/>
</dbReference>
<gene>
    <name evidence="4" type="ORF">ONB1V03_LOCUS10997</name>
</gene>
<feature type="non-terminal residue" evidence="4">
    <location>
        <position position="1"/>
    </location>
</feature>
<sequence length="911" mass="102317">GICLSSNVSKSLRKQFFAGDGVATNTTLIELRNYLFARQSELLLLLNKPWELASRALPFLQNCVNELNILEITMTPGGMACWVFLSALEILHKCERYSDSSQMESYSRHTVGLWSYARNKLSELGSLCGLMPGMTMTSEHLHQVVGLIAGMGADPRTGETPLSPQERLKEALSGQEAFLKHYLEISELTMGTYKHIGRMRFARFIGKELSELYIKLGRPQKAMPFLLDLEKVYVKEKWPQLLNEIRVLLLRCYQLTGDSRREFKVRCQLAANGLLSDEQRLQHCLEAEKLLKTIKHNTNSESNANNGESYGPLAVPMDELFDVQDIRLALEDSYTVTDRVLELDLKLMNNFPKEIQCSSIFISLTVEPSDTNLAKHKSVSKGCPHTDDTNEETIRAKNIPKVIPAPEVETFHTSISVGVKCNNTNKLLLRRSDSHGFILQDREPVVADSRHAFKAIDVTIRPGLNHLRLRYSTKESGTYVLNQIVVDWKASANIVGSDMKRHTCFAVIAEEPTLKVLQLTTLDGLTSDILAGVEQSIELQLNCGSSSFPAGLPLTIRPTHGLQIRLETDVMGAPVLHDELQFSLPVPLKPFQTYEIPLIIKTKLFAQKDCNSIQHELTMSWTTSTGANGTADKTMKFISVQFHLLPPFLASHRLHTCDRRKFIEILVNCVSKRPVLLSAPELTLPDDQNDRHTLQLKPMLPKSDSVVHYSQTVHYLWEIVTNDSNLFANKVLFRLNYRLSDHSLASNWEQFTCDYRFPNYHTVYTIRAVVEPQNGTEFCRAGSLCHLNVVISRLLGAVDHKSIMYEIMSDQTLWNVCGKTAGVVAIEGQEDKYEITFDVMPLISGFLPYPTVRLSKYIGSNSVAPTPTPPVATDQSNEAKLVAFDAGQVYNWSRATQVHVLPSSGLIVPEV</sequence>
<dbReference type="EMBL" id="CAJPVJ010007846">
    <property type="protein sequence ID" value="CAG2171537.1"/>
    <property type="molecule type" value="Genomic_DNA"/>
</dbReference>
<dbReference type="Pfam" id="PF11817">
    <property type="entry name" value="Foie-gras_1"/>
    <property type="match status" value="1"/>
</dbReference>
<evidence type="ECO:0008006" key="6">
    <source>
        <dbReference type="Google" id="ProtNLM"/>
    </source>
</evidence>
<keyword evidence="5" id="KW-1185">Reference proteome</keyword>
<evidence type="ECO:0000259" key="2">
    <source>
        <dbReference type="Pfam" id="PF12584"/>
    </source>
</evidence>
<dbReference type="InterPro" id="IPR022233">
    <property type="entry name" value="TRAPPC10/Trs130_C"/>
</dbReference>
<feature type="domain" description="TRAPPC10/Trs130 C-terminal" evidence="2">
    <location>
        <begin position="758"/>
        <end position="901"/>
    </location>
</feature>
<name>A0A7R9QRD0_9ACAR</name>
<dbReference type="GO" id="GO:0034498">
    <property type="term" value="P:early endosome to Golgi transport"/>
    <property type="evidence" value="ECO:0007669"/>
    <property type="project" value="TreeGrafter"/>
</dbReference>
<dbReference type="GO" id="GO:1990071">
    <property type="term" value="C:TRAPPII protein complex"/>
    <property type="evidence" value="ECO:0007669"/>
    <property type="project" value="InterPro"/>
</dbReference>